<protein>
    <submittedName>
        <fullName evidence="2">GNAT family N-acetyltransferase</fullName>
    </submittedName>
</protein>
<dbReference type="CDD" id="cd04301">
    <property type="entry name" value="NAT_SF"/>
    <property type="match status" value="1"/>
</dbReference>
<dbReference type="SUPFAM" id="SSF55729">
    <property type="entry name" value="Acyl-CoA N-acyltransferases (Nat)"/>
    <property type="match status" value="1"/>
</dbReference>
<dbReference type="Proteomes" id="UP000177515">
    <property type="component" value="Chromosome 1"/>
</dbReference>
<evidence type="ECO:0000259" key="1">
    <source>
        <dbReference type="PROSITE" id="PS51186"/>
    </source>
</evidence>
<dbReference type="RefSeq" id="WP_071010279.1">
    <property type="nucleotide sequence ID" value="NZ_CP017754.1"/>
</dbReference>
<sequence length="195" mass="20860">MNAPLPVHAPASAAPSTAPSIRTAEAGDVPAILAIYAHHVQFGRASFEEQVPTLAEMERRFADVGRQGLPYLVAQRDGVVLGYAYASAYRTRSGYRFTIEDSIYIDHRHAGAGLGRALLQELLVRCERGPWRQMVAVVASTASGEGAGSIALHEKMGFRVIGRLEAVGFKHGQWIDTLLMQRPLGAGNVGLPGAG</sequence>
<organism evidence="2 3">
    <name type="scientific">Cupriavidus malaysiensis</name>
    <dbReference type="NCBI Taxonomy" id="367825"/>
    <lineage>
        <taxon>Bacteria</taxon>
        <taxon>Pseudomonadati</taxon>
        <taxon>Pseudomonadota</taxon>
        <taxon>Betaproteobacteria</taxon>
        <taxon>Burkholderiales</taxon>
        <taxon>Burkholderiaceae</taxon>
        <taxon>Cupriavidus</taxon>
    </lineage>
</organism>
<dbReference type="Pfam" id="PF13420">
    <property type="entry name" value="Acetyltransf_4"/>
    <property type="match status" value="1"/>
</dbReference>
<reference evidence="2 3" key="1">
    <citation type="submission" date="2016-10" db="EMBL/GenBank/DDBJ databases">
        <title>Complete genome sequences of three Cupriavidus strains isolated from various Malaysian environments.</title>
        <authorList>
            <person name="Abdullah A.A.-A."/>
            <person name="Shafie N.A.H."/>
            <person name="Lau N.S."/>
        </authorList>
    </citation>
    <scope>NUCLEOTIDE SEQUENCE [LARGE SCALE GENOMIC DNA]</scope>
    <source>
        <strain evidence="2 3">USMAA1020</strain>
    </source>
</reference>
<dbReference type="InterPro" id="IPR000182">
    <property type="entry name" value="GNAT_dom"/>
</dbReference>
<evidence type="ECO:0000313" key="2">
    <source>
        <dbReference type="EMBL" id="AOZ04446.1"/>
    </source>
</evidence>
<accession>A0ABN4TIH9</accession>
<dbReference type="PROSITE" id="PS51186">
    <property type="entry name" value="GNAT"/>
    <property type="match status" value="1"/>
</dbReference>
<proteinExistence type="predicted"/>
<gene>
    <name evidence="2" type="ORF">BKK80_00290</name>
</gene>
<evidence type="ECO:0000313" key="3">
    <source>
        <dbReference type="Proteomes" id="UP000177515"/>
    </source>
</evidence>
<dbReference type="EMBL" id="CP017754">
    <property type="protein sequence ID" value="AOZ04446.1"/>
    <property type="molecule type" value="Genomic_DNA"/>
</dbReference>
<name>A0ABN4TIH9_9BURK</name>
<dbReference type="PANTHER" id="PTHR43072:SF8">
    <property type="entry name" value="ACYLTRANSFERASE FABY-RELATED"/>
    <property type="match status" value="1"/>
</dbReference>
<feature type="domain" description="N-acetyltransferase" evidence="1">
    <location>
        <begin position="19"/>
        <end position="185"/>
    </location>
</feature>
<dbReference type="Gene3D" id="3.40.630.30">
    <property type="match status" value="1"/>
</dbReference>
<keyword evidence="3" id="KW-1185">Reference proteome</keyword>
<dbReference type="PANTHER" id="PTHR43072">
    <property type="entry name" value="N-ACETYLTRANSFERASE"/>
    <property type="match status" value="1"/>
</dbReference>
<dbReference type="InterPro" id="IPR016181">
    <property type="entry name" value="Acyl_CoA_acyltransferase"/>
</dbReference>